<evidence type="ECO:0000313" key="2">
    <source>
        <dbReference type="EMBL" id="KAJ6984650.1"/>
    </source>
</evidence>
<reference evidence="1" key="1">
    <citation type="journal article" date="2023" name="Mol. Ecol. Resour.">
        <title>Chromosome-level genome assembly of a triploid poplar Populus alba 'Berolinensis'.</title>
        <authorList>
            <person name="Chen S."/>
            <person name="Yu Y."/>
            <person name="Wang X."/>
            <person name="Wang S."/>
            <person name="Zhang T."/>
            <person name="Zhou Y."/>
            <person name="He R."/>
            <person name="Meng N."/>
            <person name="Wang Y."/>
            <person name="Liu W."/>
            <person name="Liu Z."/>
            <person name="Liu J."/>
            <person name="Guo Q."/>
            <person name="Huang H."/>
            <person name="Sederoff R.R."/>
            <person name="Wang G."/>
            <person name="Qu G."/>
            <person name="Chen S."/>
        </authorList>
    </citation>
    <scope>NUCLEOTIDE SEQUENCE</scope>
    <source>
        <strain evidence="1">SC-2020</strain>
    </source>
</reference>
<protein>
    <submittedName>
        <fullName evidence="1">Uncharacterized protein</fullName>
    </submittedName>
</protein>
<gene>
    <name evidence="1" type="ORF">NC653_022815</name>
    <name evidence="2" type="ORF">NC653_022828</name>
</gene>
<dbReference type="Proteomes" id="UP001164929">
    <property type="component" value="Chromosome 9"/>
</dbReference>
<organism evidence="1 3">
    <name type="scientific">Populus alba x Populus x berolinensis</name>
    <dbReference type="NCBI Taxonomy" id="444605"/>
    <lineage>
        <taxon>Eukaryota</taxon>
        <taxon>Viridiplantae</taxon>
        <taxon>Streptophyta</taxon>
        <taxon>Embryophyta</taxon>
        <taxon>Tracheophyta</taxon>
        <taxon>Spermatophyta</taxon>
        <taxon>Magnoliopsida</taxon>
        <taxon>eudicotyledons</taxon>
        <taxon>Gunneridae</taxon>
        <taxon>Pentapetalae</taxon>
        <taxon>rosids</taxon>
        <taxon>fabids</taxon>
        <taxon>Malpighiales</taxon>
        <taxon>Salicaceae</taxon>
        <taxon>Saliceae</taxon>
        <taxon>Populus</taxon>
    </lineage>
</organism>
<keyword evidence="3" id="KW-1185">Reference proteome</keyword>
<dbReference type="AlphaFoldDB" id="A0AAD6QB97"/>
<dbReference type="EMBL" id="JAQIZT010000009">
    <property type="protein sequence ID" value="KAJ6984650.1"/>
    <property type="molecule type" value="Genomic_DNA"/>
</dbReference>
<sequence>MELEKRMRAMRKGVPRITATGVLPNLQGRKIYPLLPGKHEKNYINSSNQIRKGDKLVGEVSRIVAAEAWHWTWSLPRVKFMNSTQLSYTGICTNLVSIKDCINLVTYVDEKLEKEDEAAHEGTQGSK</sequence>
<comment type="caution">
    <text evidence="1">The sequence shown here is derived from an EMBL/GenBank/DDBJ whole genome shotgun (WGS) entry which is preliminary data.</text>
</comment>
<name>A0AAD6QB97_9ROSI</name>
<dbReference type="EMBL" id="JAQIZT010000009">
    <property type="protein sequence ID" value="KAJ6984635.1"/>
    <property type="molecule type" value="Genomic_DNA"/>
</dbReference>
<proteinExistence type="predicted"/>
<accession>A0AAD6QB97</accession>
<evidence type="ECO:0000313" key="1">
    <source>
        <dbReference type="EMBL" id="KAJ6984635.1"/>
    </source>
</evidence>
<evidence type="ECO:0000313" key="3">
    <source>
        <dbReference type="Proteomes" id="UP001164929"/>
    </source>
</evidence>